<gene>
    <name evidence="6" type="ORF">ASPGLDRAFT_29893</name>
</gene>
<dbReference type="GO" id="GO:0071949">
    <property type="term" value="F:FAD binding"/>
    <property type="evidence" value="ECO:0007669"/>
    <property type="project" value="InterPro"/>
</dbReference>
<accession>A0A1L9V6H1</accession>
<dbReference type="PANTHER" id="PTHR42973:SF17">
    <property type="entry name" value="OXIDASE, PUTATIVE (AFU_ORTHOLOGUE AFUA_6G14340)-RELATED"/>
    <property type="match status" value="1"/>
</dbReference>
<evidence type="ECO:0000256" key="2">
    <source>
        <dbReference type="ARBA" id="ARBA00022630"/>
    </source>
</evidence>
<dbReference type="InterPro" id="IPR012951">
    <property type="entry name" value="BBE"/>
</dbReference>
<dbReference type="InterPro" id="IPR050416">
    <property type="entry name" value="FAD-linked_Oxidoreductase"/>
</dbReference>
<dbReference type="EMBL" id="KV878918">
    <property type="protein sequence ID" value="OJJ79452.1"/>
    <property type="molecule type" value="Genomic_DNA"/>
</dbReference>
<dbReference type="PANTHER" id="PTHR42973">
    <property type="entry name" value="BINDING OXIDOREDUCTASE, PUTATIVE (AFU_ORTHOLOGUE AFUA_1G17690)-RELATED"/>
    <property type="match status" value="1"/>
</dbReference>
<dbReference type="Proteomes" id="UP000184300">
    <property type="component" value="Unassembled WGS sequence"/>
</dbReference>
<dbReference type="Gene3D" id="3.30.465.10">
    <property type="match status" value="1"/>
</dbReference>
<dbReference type="InterPro" id="IPR016166">
    <property type="entry name" value="FAD-bd_PCMH"/>
</dbReference>
<keyword evidence="4" id="KW-0560">Oxidoreductase</keyword>
<protein>
    <recommendedName>
        <fullName evidence="5">FAD-binding PCMH-type domain-containing protein</fullName>
    </recommendedName>
</protein>
<dbReference type="OrthoDB" id="407275at2759"/>
<proteinExistence type="inferred from homology"/>
<dbReference type="InterPro" id="IPR036318">
    <property type="entry name" value="FAD-bd_PCMH-like_sf"/>
</dbReference>
<dbReference type="RefSeq" id="XP_022396150.1">
    <property type="nucleotide sequence ID" value="XM_022543897.1"/>
</dbReference>
<dbReference type="Gene3D" id="3.40.462.20">
    <property type="match status" value="2"/>
</dbReference>
<reference evidence="7" key="1">
    <citation type="journal article" date="2017" name="Genome Biol.">
        <title>Comparative genomics reveals high biological diversity and specific adaptations in the industrially and medically important fungal genus Aspergillus.</title>
        <authorList>
            <person name="de Vries R.P."/>
            <person name="Riley R."/>
            <person name="Wiebenga A."/>
            <person name="Aguilar-Osorio G."/>
            <person name="Amillis S."/>
            <person name="Uchima C.A."/>
            <person name="Anderluh G."/>
            <person name="Asadollahi M."/>
            <person name="Askin M."/>
            <person name="Barry K."/>
            <person name="Battaglia E."/>
            <person name="Bayram O."/>
            <person name="Benocci T."/>
            <person name="Braus-Stromeyer S.A."/>
            <person name="Caldana C."/>
            <person name="Canovas D."/>
            <person name="Cerqueira G.C."/>
            <person name="Chen F."/>
            <person name="Chen W."/>
            <person name="Choi C."/>
            <person name="Clum A."/>
            <person name="Dos Santos R.A."/>
            <person name="Damasio A.R."/>
            <person name="Diallinas G."/>
            <person name="Emri T."/>
            <person name="Fekete E."/>
            <person name="Flipphi M."/>
            <person name="Freyberg S."/>
            <person name="Gallo A."/>
            <person name="Gournas C."/>
            <person name="Habgood R."/>
            <person name="Hainaut M."/>
            <person name="Harispe M.L."/>
            <person name="Henrissat B."/>
            <person name="Hilden K.S."/>
            <person name="Hope R."/>
            <person name="Hossain A."/>
            <person name="Karabika E."/>
            <person name="Karaffa L."/>
            <person name="Karanyi Z."/>
            <person name="Krasevec N."/>
            <person name="Kuo A."/>
            <person name="Kusch H."/>
            <person name="LaButti K."/>
            <person name="Lagendijk E.L."/>
            <person name="Lapidus A."/>
            <person name="Levasseur A."/>
            <person name="Lindquist E."/>
            <person name="Lipzen A."/>
            <person name="Logrieco A.F."/>
            <person name="MacCabe A."/>
            <person name="Maekelae M.R."/>
            <person name="Malavazi I."/>
            <person name="Melin P."/>
            <person name="Meyer V."/>
            <person name="Mielnichuk N."/>
            <person name="Miskei M."/>
            <person name="Molnar A.P."/>
            <person name="Mule G."/>
            <person name="Ngan C.Y."/>
            <person name="Orejas M."/>
            <person name="Orosz E."/>
            <person name="Ouedraogo J.P."/>
            <person name="Overkamp K.M."/>
            <person name="Park H.-S."/>
            <person name="Perrone G."/>
            <person name="Piumi F."/>
            <person name="Punt P.J."/>
            <person name="Ram A.F."/>
            <person name="Ramon A."/>
            <person name="Rauscher S."/>
            <person name="Record E."/>
            <person name="Riano-Pachon D.M."/>
            <person name="Robert V."/>
            <person name="Roehrig J."/>
            <person name="Ruller R."/>
            <person name="Salamov A."/>
            <person name="Salih N.S."/>
            <person name="Samson R.A."/>
            <person name="Sandor E."/>
            <person name="Sanguinetti M."/>
            <person name="Schuetze T."/>
            <person name="Sepcic K."/>
            <person name="Shelest E."/>
            <person name="Sherlock G."/>
            <person name="Sophianopoulou V."/>
            <person name="Squina F.M."/>
            <person name="Sun H."/>
            <person name="Susca A."/>
            <person name="Todd R.B."/>
            <person name="Tsang A."/>
            <person name="Unkles S.E."/>
            <person name="van de Wiele N."/>
            <person name="van Rossen-Uffink D."/>
            <person name="Oliveira J.V."/>
            <person name="Vesth T.C."/>
            <person name="Visser J."/>
            <person name="Yu J.-H."/>
            <person name="Zhou M."/>
            <person name="Andersen M.R."/>
            <person name="Archer D.B."/>
            <person name="Baker S.E."/>
            <person name="Benoit I."/>
            <person name="Brakhage A.A."/>
            <person name="Braus G.H."/>
            <person name="Fischer R."/>
            <person name="Frisvad J.C."/>
            <person name="Goldman G.H."/>
            <person name="Houbraken J."/>
            <person name="Oakley B."/>
            <person name="Pocsi I."/>
            <person name="Scazzocchio C."/>
            <person name="Seiboth B."/>
            <person name="vanKuyk P.A."/>
            <person name="Wortman J."/>
            <person name="Dyer P.S."/>
            <person name="Grigoriev I.V."/>
        </authorList>
    </citation>
    <scope>NUCLEOTIDE SEQUENCE [LARGE SCALE GENOMIC DNA]</scope>
    <source>
        <strain evidence="7">CBS 516.65</strain>
    </source>
</reference>
<dbReference type="VEuPathDB" id="FungiDB:ASPGLDRAFT_29893"/>
<keyword evidence="3" id="KW-0274">FAD</keyword>
<keyword evidence="7" id="KW-1185">Reference proteome</keyword>
<organism evidence="6 7">
    <name type="scientific">Aspergillus glaucus CBS 516.65</name>
    <dbReference type="NCBI Taxonomy" id="1160497"/>
    <lineage>
        <taxon>Eukaryota</taxon>
        <taxon>Fungi</taxon>
        <taxon>Dikarya</taxon>
        <taxon>Ascomycota</taxon>
        <taxon>Pezizomycotina</taxon>
        <taxon>Eurotiomycetes</taxon>
        <taxon>Eurotiomycetidae</taxon>
        <taxon>Eurotiales</taxon>
        <taxon>Aspergillaceae</taxon>
        <taxon>Aspergillus</taxon>
        <taxon>Aspergillus subgen. Aspergillus</taxon>
    </lineage>
</organism>
<dbReference type="AlphaFoldDB" id="A0A1L9V6H1"/>
<dbReference type="Pfam" id="PF01565">
    <property type="entry name" value="FAD_binding_4"/>
    <property type="match status" value="1"/>
</dbReference>
<sequence>MGNTTSVAAGRDCLVNAVGGNQGLVAFQDQLLYQLTAVKAYNLNIPVTPAAVTFPESSEQIAAVVKCASDHDYKVQARSGGHSFGNYAIDSGLGGTNGAIVVDMKRFDQFSMDNTTHVATIGPGTMLGDVDTKLYNASGRAMPHGICPTIRTGGHFTIGGLGPTSRQWGLALDHVEEVEVVLANSSIVRASNTQNQDVFFGGRGASASFGIVTEFKVRTEQAPDLAVQYSYTFNLGSTTEKAKLFKDWQTFIAQEDLSWKFYTNMIILDGDILLEGIFYGSKEDHTFKDIILRVAGGLPTFLYAKSLGFTPKTLIPESAIDELFDYIEKNNPGSLLWFITMDLEGGAIKNVASDATAYAHRDVLFFAQIFTINPLGPVSQIAYEFTDGIYNVLTKAVPEGAEHAYLGCPDPRMKDAQKAYWRDNLPRLEELKAELDPKDTFHNPQGVIAS</sequence>
<dbReference type="Gene3D" id="6.10.140.1160">
    <property type="match status" value="1"/>
</dbReference>
<dbReference type="PROSITE" id="PS51387">
    <property type="entry name" value="FAD_PCMH"/>
    <property type="match status" value="1"/>
</dbReference>
<comment type="similarity">
    <text evidence="1">Belongs to the oxygen-dependent FAD-linked oxidoreductase family.</text>
</comment>
<dbReference type="Pfam" id="PF08031">
    <property type="entry name" value="BBE"/>
    <property type="match status" value="1"/>
</dbReference>
<dbReference type="GO" id="GO:0016491">
    <property type="term" value="F:oxidoreductase activity"/>
    <property type="evidence" value="ECO:0007669"/>
    <property type="project" value="UniProtKB-KW"/>
</dbReference>
<evidence type="ECO:0000256" key="4">
    <source>
        <dbReference type="ARBA" id="ARBA00023002"/>
    </source>
</evidence>
<dbReference type="InterPro" id="IPR006094">
    <property type="entry name" value="Oxid_FAD_bind_N"/>
</dbReference>
<dbReference type="STRING" id="1160497.A0A1L9V6H1"/>
<name>A0A1L9V6H1_ASPGL</name>
<feature type="domain" description="FAD-binding PCMH-type" evidence="5">
    <location>
        <begin position="45"/>
        <end position="222"/>
    </location>
</feature>
<dbReference type="InterPro" id="IPR016169">
    <property type="entry name" value="FAD-bd_PCMH_sub2"/>
</dbReference>
<dbReference type="SUPFAM" id="SSF56176">
    <property type="entry name" value="FAD-binding/transporter-associated domain-like"/>
    <property type="match status" value="1"/>
</dbReference>
<evidence type="ECO:0000313" key="6">
    <source>
        <dbReference type="EMBL" id="OJJ79452.1"/>
    </source>
</evidence>
<evidence type="ECO:0000313" key="7">
    <source>
        <dbReference type="Proteomes" id="UP000184300"/>
    </source>
</evidence>
<evidence type="ECO:0000256" key="1">
    <source>
        <dbReference type="ARBA" id="ARBA00005466"/>
    </source>
</evidence>
<evidence type="ECO:0000256" key="3">
    <source>
        <dbReference type="ARBA" id="ARBA00022827"/>
    </source>
</evidence>
<evidence type="ECO:0000259" key="5">
    <source>
        <dbReference type="PROSITE" id="PS51387"/>
    </source>
</evidence>
<keyword evidence="2" id="KW-0285">Flavoprotein</keyword>
<dbReference type="GeneID" id="34460158"/>